<comment type="caution">
    <text evidence="7">The sequence shown here is derived from an EMBL/GenBank/DDBJ whole genome shotgun (WGS) entry which is preliminary data.</text>
</comment>
<reference evidence="7 8" key="1">
    <citation type="submission" date="2024-10" db="EMBL/GenBank/DDBJ databases">
        <authorList>
            <person name="Ratan Roy A."/>
            <person name="Morales Sandoval P.H."/>
            <person name="De Los Santos Villalobos S."/>
            <person name="Chakraborty S."/>
            <person name="Mukherjee J."/>
        </authorList>
    </citation>
    <scope>NUCLEOTIDE SEQUENCE [LARGE SCALE GENOMIC DNA]</scope>
    <source>
        <strain evidence="7 8">S1</strain>
    </source>
</reference>
<organism evidence="7 8">
    <name type="scientific">Almyronema epifaneia S1</name>
    <dbReference type="NCBI Taxonomy" id="2991925"/>
    <lineage>
        <taxon>Bacteria</taxon>
        <taxon>Bacillati</taxon>
        <taxon>Cyanobacteriota</taxon>
        <taxon>Cyanophyceae</taxon>
        <taxon>Nodosilineales</taxon>
        <taxon>Nodosilineaceae</taxon>
        <taxon>Almyronema</taxon>
        <taxon>Almyronema epifaneia</taxon>
    </lineage>
</organism>
<comment type="cofactor">
    <cofactor evidence="1">
        <name>[4Fe-4S] cluster</name>
        <dbReference type="ChEBI" id="CHEBI:49883"/>
    </cofactor>
</comment>
<dbReference type="InterPro" id="IPR021039">
    <property type="entry name" value="Fe-S-bd_prot_LdpA_C"/>
</dbReference>
<keyword evidence="3" id="KW-0479">Metal-binding</keyword>
<dbReference type="InterPro" id="IPR017900">
    <property type="entry name" value="4Fe4S_Fe_S_CS"/>
</dbReference>
<feature type="domain" description="4Fe-4S ferredoxin-type" evidence="6">
    <location>
        <begin position="135"/>
        <end position="164"/>
    </location>
</feature>
<evidence type="ECO:0000313" key="7">
    <source>
        <dbReference type="EMBL" id="MFE4107115.1"/>
    </source>
</evidence>
<dbReference type="InterPro" id="IPR050157">
    <property type="entry name" value="PSI_iron-sulfur_center"/>
</dbReference>
<dbReference type="Proteomes" id="UP001600165">
    <property type="component" value="Unassembled WGS sequence"/>
</dbReference>
<dbReference type="EMBL" id="JBHZOL010000078">
    <property type="protein sequence ID" value="MFE4107115.1"/>
    <property type="molecule type" value="Genomic_DNA"/>
</dbReference>
<keyword evidence="5" id="KW-0411">Iron-sulfur</keyword>
<evidence type="ECO:0000259" key="6">
    <source>
        <dbReference type="PROSITE" id="PS51379"/>
    </source>
</evidence>
<dbReference type="Gene3D" id="3.30.70.20">
    <property type="match status" value="1"/>
</dbReference>
<dbReference type="SUPFAM" id="SSF54862">
    <property type="entry name" value="4Fe-4S ferredoxins"/>
    <property type="match status" value="1"/>
</dbReference>
<keyword evidence="4" id="KW-0408">Iron</keyword>
<evidence type="ECO:0000256" key="5">
    <source>
        <dbReference type="ARBA" id="ARBA00023014"/>
    </source>
</evidence>
<accession>A0ABW6IHM3</accession>
<dbReference type="PANTHER" id="PTHR24960">
    <property type="entry name" value="PHOTOSYSTEM I IRON-SULFUR CENTER-RELATED"/>
    <property type="match status" value="1"/>
</dbReference>
<evidence type="ECO:0000256" key="3">
    <source>
        <dbReference type="ARBA" id="ARBA00022723"/>
    </source>
</evidence>
<keyword evidence="2" id="KW-0004">4Fe-4S</keyword>
<evidence type="ECO:0000256" key="2">
    <source>
        <dbReference type="ARBA" id="ARBA00022485"/>
    </source>
</evidence>
<dbReference type="NCBIfam" id="NF045992">
    <property type="entry name" value="CircClkLdpA"/>
    <property type="match status" value="1"/>
</dbReference>
<gene>
    <name evidence="7" type="primary">ldpA</name>
    <name evidence="7" type="ORF">ACFVKH_12540</name>
</gene>
<dbReference type="RefSeq" id="WP_377965520.1">
    <property type="nucleotide sequence ID" value="NZ_JBHZOL010000078.1"/>
</dbReference>
<dbReference type="Pfam" id="PF12617">
    <property type="entry name" value="LdpA_C"/>
    <property type="match status" value="1"/>
</dbReference>
<dbReference type="InterPro" id="IPR057431">
    <property type="entry name" value="LdpA_Fe-S-bd"/>
</dbReference>
<feature type="domain" description="4Fe-4S ferredoxin-type" evidence="6">
    <location>
        <begin position="101"/>
        <end position="132"/>
    </location>
</feature>
<dbReference type="InterPro" id="IPR017896">
    <property type="entry name" value="4Fe4S_Fe-S-bd"/>
</dbReference>
<protein>
    <submittedName>
        <fullName evidence="7">Circadian clock protein LdpA</fullName>
    </submittedName>
</protein>
<dbReference type="Pfam" id="PF25160">
    <property type="entry name" value="LdpA_Fe-S-bd"/>
    <property type="match status" value="1"/>
</dbReference>
<name>A0ABW6IHM3_9CYAN</name>
<dbReference type="PANTHER" id="PTHR24960:SF79">
    <property type="entry name" value="PHOTOSYSTEM I IRON-SULFUR CENTER"/>
    <property type="match status" value="1"/>
</dbReference>
<evidence type="ECO:0000256" key="1">
    <source>
        <dbReference type="ARBA" id="ARBA00001966"/>
    </source>
</evidence>
<sequence>MSKLYSPLTALKEGHWFKLICGASYQHLPAVRSLTLAYALAGADCIDVAADPAVVATAREALNVAEKLSAKVNSSAHHLWVPPARPWLMVSLNDGEDPHFRKAVFEFSECPTSCDRPCATLCPAQAITFAGEASGFSGVVSELCYGCGRCLPVCPSQQISTQAYVSTPAAVTASILAGVDAIEIHTQVGHEADFERLWQAIRPQLSQLQLVAVSCPQGAGLLDYLRHLWQIMQPLDIPLIWQADGRPMSGDIGKGTTQAAIKLGQKLLMADLPGYIQLAGGTNQHTVPKLRSLGLLPSPRRARSEPAIAGVAYGSYARSLLLPVLTRLDWLLSAEITSADRKRMAHLEDVPALLTQAIDLATALVSPLKSQVSLSCPPFAQSDAT</sequence>
<dbReference type="PROSITE" id="PS00198">
    <property type="entry name" value="4FE4S_FER_1"/>
    <property type="match status" value="1"/>
</dbReference>
<evidence type="ECO:0000313" key="8">
    <source>
        <dbReference type="Proteomes" id="UP001600165"/>
    </source>
</evidence>
<dbReference type="PROSITE" id="PS51379">
    <property type="entry name" value="4FE4S_FER_2"/>
    <property type="match status" value="2"/>
</dbReference>
<keyword evidence="8" id="KW-1185">Reference proteome</keyword>
<evidence type="ECO:0000256" key="4">
    <source>
        <dbReference type="ARBA" id="ARBA00023004"/>
    </source>
</evidence>
<proteinExistence type="predicted"/>